<reference evidence="4" key="1">
    <citation type="submission" date="2010-12" db="EMBL/GenBank/DDBJ databases">
        <title>Complete sequence of Variovorax paradoxus EPS.</title>
        <authorList>
            <consortium name="US DOE Joint Genome Institute"/>
            <person name="Lucas S."/>
            <person name="Copeland A."/>
            <person name="Lapidus A."/>
            <person name="Cheng J.-F."/>
            <person name="Goodwin L."/>
            <person name="Pitluck S."/>
            <person name="Teshima H."/>
            <person name="Detter J.C."/>
            <person name="Han C."/>
            <person name="Tapia R."/>
            <person name="Land M."/>
            <person name="Hauser L."/>
            <person name="Kyrpides N."/>
            <person name="Ivanova N."/>
            <person name="Ovchinnikova G."/>
            <person name="Orwin P."/>
            <person name="Han J.-I.G."/>
            <person name="Woyke T."/>
        </authorList>
    </citation>
    <scope>NUCLEOTIDE SEQUENCE [LARGE SCALE GENOMIC DNA]</scope>
    <source>
        <strain evidence="4">EPS</strain>
    </source>
</reference>
<protein>
    <recommendedName>
        <fullName evidence="2">Tli3-like domain-containing protein</fullName>
    </recommendedName>
</protein>
<feature type="domain" description="Tli3-like" evidence="2">
    <location>
        <begin position="38"/>
        <end position="157"/>
    </location>
</feature>
<dbReference type="AlphaFoldDB" id="E6UW87"/>
<dbReference type="EMBL" id="CP002417">
    <property type="protein sequence ID" value="ADU38744.1"/>
    <property type="molecule type" value="Genomic_DNA"/>
</dbReference>
<dbReference type="SUPFAM" id="SSF110296">
    <property type="entry name" value="Oligoxyloglucan reducing end-specific cellobiohydrolase"/>
    <property type="match status" value="1"/>
</dbReference>
<dbReference type="InterPro" id="IPR057562">
    <property type="entry name" value="Tli3-like_dom"/>
</dbReference>
<dbReference type="PROSITE" id="PS51257">
    <property type="entry name" value="PROKAR_LIPOPROTEIN"/>
    <property type="match status" value="1"/>
</dbReference>
<keyword evidence="1" id="KW-0732">Signal</keyword>
<dbReference type="OrthoDB" id="8905517at2"/>
<dbReference type="KEGG" id="vpe:Varpa_4580"/>
<dbReference type="Pfam" id="PF24316">
    <property type="entry name" value="Tli3"/>
    <property type="match status" value="1"/>
</dbReference>
<dbReference type="eggNOG" id="ENOG5032QN2">
    <property type="taxonomic scope" value="Bacteria"/>
</dbReference>
<sequence length="215" mass="23438">MSNLDFKPAWRLTLAALALALSACASGGASPPPTPETYIPPQVAYRIDDHRYFEITPWPDGECAEKMLYFVDTAKGIRSKAVQWDNVMTQGKLIIDAANDQYLVAPVTRGGINCSSGGGACGDKMPYSTDGGRSWKLAWSPGTTYDLMVGGSTAYQSHYRPAYGITRTTTLELTISKPEGNDWKVLNDQHFVFKPHIAPVDIKVQCKAQDSGNSK</sequence>
<organism evidence="3 4">
    <name type="scientific">Variovorax paradoxus (strain EPS)</name>
    <dbReference type="NCBI Taxonomy" id="595537"/>
    <lineage>
        <taxon>Bacteria</taxon>
        <taxon>Pseudomonadati</taxon>
        <taxon>Pseudomonadota</taxon>
        <taxon>Betaproteobacteria</taxon>
        <taxon>Burkholderiales</taxon>
        <taxon>Comamonadaceae</taxon>
        <taxon>Variovorax</taxon>
    </lineage>
</organism>
<evidence type="ECO:0000313" key="3">
    <source>
        <dbReference type="EMBL" id="ADU38744.1"/>
    </source>
</evidence>
<evidence type="ECO:0000313" key="4">
    <source>
        <dbReference type="Proteomes" id="UP000008917"/>
    </source>
</evidence>
<feature type="chain" id="PRO_5003213334" description="Tli3-like domain-containing protein" evidence="1">
    <location>
        <begin position="26"/>
        <end position="215"/>
    </location>
</feature>
<dbReference type="HOGENOM" id="CLU_1376540_0_0_4"/>
<name>E6UW87_VARPE</name>
<gene>
    <name evidence="3" type="ordered locus">Varpa_4580</name>
</gene>
<evidence type="ECO:0000256" key="1">
    <source>
        <dbReference type="SAM" id="SignalP"/>
    </source>
</evidence>
<reference evidence="3 4" key="2">
    <citation type="journal article" date="2013" name="Genome Announc.">
        <title>Genome of the Root-Associated Plant Growth-Promoting Bacterium Variovorax paradoxus Strain EPS.</title>
        <authorList>
            <person name="Han J.I."/>
            <person name="Spain J.C."/>
            <person name="Leadbetter J.R."/>
            <person name="Ovchinnikova G."/>
            <person name="Goodwin L.A."/>
            <person name="Han C.S."/>
            <person name="Woyke T."/>
            <person name="Davenport K.W."/>
            <person name="Orwin P.M."/>
        </authorList>
    </citation>
    <scope>NUCLEOTIDE SEQUENCE [LARGE SCALE GENOMIC DNA]</scope>
    <source>
        <strain evidence="3 4">EPS</strain>
    </source>
</reference>
<feature type="signal peptide" evidence="1">
    <location>
        <begin position="1"/>
        <end position="25"/>
    </location>
</feature>
<accession>E6UW87</accession>
<proteinExistence type="predicted"/>
<evidence type="ECO:0000259" key="2">
    <source>
        <dbReference type="Pfam" id="PF24316"/>
    </source>
</evidence>
<dbReference type="RefSeq" id="WP_013542954.1">
    <property type="nucleotide sequence ID" value="NC_014931.1"/>
</dbReference>
<dbReference type="Proteomes" id="UP000008917">
    <property type="component" value="Chromosome"/>
</dbReference>